<feature type="compositionally biased region" description="Polar residues" evidence="2">
    <location>
        <begin position="185"/>
        <end position="197"/>
    </location>
</feature>
<dbReference type="SUPFAM" id="SSF57997">
    <property type="entry name" value="Tropomyosin"/>
    <property type="match status" value="1"/>
</dbReference>
<feature type="coiled-coil region" evidence="1">
    <location>
        <begin position="326"/>
        <end position="496"/>
    </location>
</feature>
<feature type="compositionally biased region" description="Low complexity" evidence="2">
    <location>
        <begin position="588"/>
        <end position="599"/>
    </location>
</feature>
<accession>A0A0V0J7C3</accession>
<feature type="compositionally biased region" description="Polar residues" evidence="2">
    <location>
        <begin position="102"/>
        <end position="127"/>
    </location>
</feature>
<reference evidence="3" key="1">
    <citation type="submission" date="2016-01" db="EMBL/GenBank/DDBJ databases">
        <title>Reference transcriptome for the parasite Schistocephalus solidus: insights into the molecular evolution of parasitism.</title>
        <authorList>
            <person name="Hebert F.O."/>
            <person name="Grambauer S."/>
            <person name="Barber I."/>
            <person name="Landry C.R."/>
            <person name="Aubin-Horth N."/>
        </authorList>
    </citation>
    <scope>NUCLEOTIDE SEQUENCE</scope>
</reference>
<feature type="region of interest" description="Disordered" evidence="2">
    <location>
        <begin position="1091"/>
        <end position="1117"/>
    </location>
</feature>
<feature type="coiled-coil region" evidence="1">
    <location>
        <begin position="1315"/>
        <end position="1423"/>
    </location>
</feature>
<feature type="compositionally biased region" description="Basic and acidic residues" evidence="2">
    <location>
        <begin position="730"/>
        <end position="741"/>
    </location>
</feature>
<feature type="region of interest" description="Disordered" evidence="2">
    <location>
        <begin position="1183"/>
        <end position="1220"/>
    </location>
</feature>
<feature type="region of interest" description="Disordered" evidence="2">
    <location>
        <begin position="65"/>
        <end position="197"/>
    </location>
</feature>
<feature type="compositionally biased region" description="Basic and acidic residues" evidence="2">
    <location>
        <begin position="133"/>
        <end position="145"/>
    </location>
</feature>
<feature type="compositionally biased region" description="Polar residues" evidence="2">
    <location>
        <begin position="1727"/>
        <end position="1746"/>
    </location>
</feature>
<feature type="region of interest" description="Disordered" evidence="2">
    <location>
        <begin position="1710"/>
        <end position="1964"/>
    </location>
</feature>
<feature type="compositionally biased region" description="Low complexity" evidence="2">
    <location>
        <begin position="1788"/>
        <end position="1798"/>
    </location>
</feature>
<feature type="compositionally biased region" description="Polar residues" evidence="2">
    <location>
        <begin position="74"/>
        <end position="88"/>
    </location>
</feature>
<sequence length="1977" mass="222261">MLEGTGGRRSSLPTSTTTTSVGGSLQETGSKVKRECFTFEPQQWRKSVCKNCFRTQPEHLCRVGGNNGAGEGSQSGPEIAATGTTSAPNEPLPVKTPAWASNPATRKTEQSTPSQGRTRMATPQYTPANIPPKENKTPSPLEERLSNPSGPSTVAGAGARVMSRKAPAVSQRSAEDPRGFVGQRSGPTSAAGGTSPQLITTASATGVYSSASSIDARYVEELENDFFDLEDKYDSLLRERNELSIELDSKMRSIEELQSLVEQYKEKATTLGARCTHLEEEIKTYRERLRLPESDQVEVGDLGSAKPAPTISALESDGGGDLRQRLNEVEQLCQDVMEENEVLKEELEEMQREIEEMHDHFQEEDRDSMREMQRDLDTANKTVRIFQFKLRKAERRLEQCENERANLEERLARLESELYSETDVAHIRNLEDELRVAKEVGVRLNNELDALEEKRHFYESENQQLKDELQVCQNRRITSENELDRLRLELEKVKTETGFSERGPLQVTDKKANRAVASTCPSLSREPSLEEHELQRELQSTKEREADLSEQLRFAEEEIRKLTRRITEAQAESDVLSRQVERLNAAQGSGSRGSSPRSSTAFGKKGSEFQTPVQTGLKDQSGSESEILERRCTSVQETFVVPGSHSAVKDEEELKVKQEFLAESMKRLHRLSRDFMVLSSESKCHEWFSKYKDAMERLKDYESQVGQLKKKLLDSPFGSPMPPRQPRQVKSSESRSEMNKDELIKELESVERELDSVDEELAAVKASAKALRTQVRTTSDEFSDYRTEAEDRERELRSYVEYMEEKDSLSAAILELLLQRTDVLQYEVDRYTKQEGLPTSTAEDGETQAKLENLEKLLAETQKKSQLLERQIKEGLPSIGRPMLSENERKRLREIDLLRGQLEEKDEILEDQEGQIRDMKSRLDRARKMNDAMKTLIDKEPTERISVEKSVENKQATLEIASYRRELECTRKELAIVQQKLTHIERVREKLLIENKDLQEELKLREDSLFDQDDELEKRNAELAKLKRILEQMKSELEDNKAELSRIKTQDSGGYSSKLSAQIAENEKLREELSAKVRGLGELSAKLTALESREKETSERCERLSKELSGKESDLREREGLLLESKKEACKLADELDKVRKQNDETQHHVQQLEKTVSELNKKLQDREKETTHLQPTVVPVEASPSLARSPGWRTDSSPDSGIFGSEFGGGRGSRDNTLSRRAELDRLRREVTLLREERDEMARKARMDRQEFEKRLAEVSGGRKSSFSGSVAVTSGTSTATGAGDLYSRAIAERQMTSKLSLLNEHTTRQNRVIMEMKIQNESLQNKMLEYQRRYVNLKEQYDAEQDAWLAERVVLESKAKEQEDRKGVIMNTRKSLQDACIKLAEAEKEYERDRQRLASEIESLENERAELKVQLAHLKDQQKMPKVLQRFGGSSNRSGQLPQLSASVTTAANSEAARRLEAAERTISKLRSELQSKTDNFSHLSVAAVKEAEAARQAAERQMETLKEQVVQLAFYREQADLFRERLIEAERVAEREYKVWSDEREDLLYRIEDARICVEQWCLRLHHRDNNELQTSDDLVDEVVAEMERWRSSKLKSVTIPRRTSADSNASDGLLSPSMTESQTTGEGPTTPLTPSRGYSTLASNQRSTSMEWFNRAGSSGPHGHRGSTLSLAATFGMSPSLLRSSGGGQQLIARCGRSVSPDVSIRKVTNYPDPTPGFLIRPSSRQGSIDSLSSVSDATQKPFSMPGKPPLRQPISPARRKFFDETATAAATQQPETPPPPPVVESASKPESSSLPNPTIVSITEEQKTHATSEKDSPNSRSSKTKTLKATGSEFPPAGRDKSPSVMSRLSSKFAAVGGTGKSDSKSPPRKADADKSKEKPGKPSVEKGPPTKTPEMTNAPPPSKEQGHRRNSEVPSTTSLKQSKTPEFAGVTLKKTPVSTGTSTSTTARSSRSNSVGIAPSILLLRQKFSGK</sequence>
<gene>
    <name evidence="3" type="ORF">TR160139</name>
</gene>
<dbReference type="PANTHER" id="PTHR15742:SF5">
    <property type="entry name" value="GIRDIN"/>
    <property type="match status" value="1"/>
</dbReference>
<dbReference type="PANTHER" id="PTHR15742">
    <property type="entry name" value="GIRDIN"/>
    <property type="match status" value="1"/>
</dbReference>
<feature type="compositionally biased region" description="Polar residues" evidence="2">
    <location>
        <begin position="1799"/>
        <end position="1808"/>
    </location>
</feature>
<feature type="region of interest" description="Disordered" evidence="2">
    <location>
        <begin position="299"/>
        <end position="321"/>
    </location>
</feature>
<keyword evidence="1" id="KW-0175">Coiled coil</keyword>
<evidence type="ECO:0008006" key="4">
    <source>
        <dbReference type="Google" id="ProtNLM"/>
    </source>
</evidence>
<evidence type="ECO:0000313" key="3">
    <source>
        <dbReference type="EMBL" id="JAP61481.1"/>
    </source>
</evidence>
<evidence type="ECO:0000256" key="1">
    <source>
        <dbReference type="SAM" id="Coils"/>
    </source>
</evidence>
<protein>
    <recommendedName>
        <fullName evidence="4">Protein SOGA2</fullName>
    </recommendedName>
</protein>
<feature type="compositionally biased region" description="Polar residues" evidence="2">
    <location>
        <begin position="1640"/>
        <end position="1650"/>
    </location>
</feature>
<feature type="compositionally biased region" description="Polar residues" evidence="2">
    <location>
        <begin position="1609"/>
        <end position="1626"/>
    </location>
</feature>
<feature type="region of interest" description="Disordered" evidence="2">
    <location>
        <begin position="518"/>
        <end position="549"/>
    </location>
</feature>
<name>A0A0V0J7C3_SCHSO</name>
<feature type="coiled-coil region" evidence="1">
    <location>
        <begin position="219"/>
        <end position="281"/>
    </location>
</feature>
<feature type="coiled-coil region" evidence="1">
    <location>
        <begin position="1136"/>
        <end position="1170"/>
    </location>
</feature>
<feature type="compositionally biased region" description="Low complexity" evidence="2">
    <location>
        <begin position="1627"/>
        <end position="1638"/>
    </location>
</feature>
<feature type="compositionally biased region" description="Polar residues" evidence="2">
    <location>
        <begin position="1918"/>
        <end position="1930"/>
    </location>
</feature>
<feature type="compositionally biased region" description="Polar residues" evidence="2">
    <location>
        <begin position="608"/>
        <end position="624"/>
    </location>
</feature>
<feature type="region of interest" description="Disordered" evidence="2">
    <location>
        <begin position="582"/>
        <end position="628"/>
    </location>
</feature>
<feature type="region of interest" description="Disordered" evidence="2">
    <location>
        <begin position="712"/>
        <end position="741"/>
    </location>
</feature>
<proteinExistence type="predicted"/>
<dbReference type="InterPro" id="IPR049885">
    <property type="entry name" value="MTCL1-3"/>
</dbReference>
<dbReference type="EMBL" id="GEEE01001744">
    <property type="protein sequence ID" value="JAP61481.1"/>
    <property type="molecule type" value="Transcribed_RNA"/>
</dbReference>
<dbReference type="Gene3D" id="1.10.287.1490">
    <property type="match status" value="1"/>
</dbReference>
<feature type="region of interest" description="Disordered" evidence="2">
    <location>
        <begin position="1604"/>
        <end position="1650"/>
    </location>
</feature>
<feature type="compositionally biased region" description="Low complexity" evidence="2">
    <location>
        <begin position="1944"/>
        <end position="1960"/>
    </location>
</feature>
<feature type="coiled-coil region" evidence="1">
    <location>
        <begin position="1455"/>
        <end position="1535"/>
    </location>
</feature>
<feature type="compositionally biased region" description="Low complexity" evidence="2">
    <location>
        <begin position="8"/>
        <end position="25"/>
    </location>
</feature>
<feature type="compositionally biased region" description="Basic and acidic residues" evidence="2">
    <location>
        <begin position="1809"/>
        <end position="1822"/>
    </location>
</feature>
<evidence type="ECO:0000256" key="2">
    <source>
        <dbReference type="SAM" id="MobiDB-lite"/>
    </source>
</evidence>
<feature type="compositionally biased region" description="Basic and acidic residues" evidence="2">
    <location>
        <begin position="1867"/>
        <end position="1890"/>
    </location>
</feature>
<organism evidence="3">
    <name type="scientific">Schistocephalus solidus</name>
    <name type="common">Tapeworm</name>
    <dbReference type="NCBI Taxonomy" id="70667"/>
    <lineage>
        <taxon>Eukaryota</taxon>
        <taxon>Metazoa</taxon>
        <taxon>Spiralia</taxon>
        <taxon>Lophotrochozoa</taxon>
        <taxon>Platyhelminthes</taxon>
        <taxon>Cestoda</taxon>
        <taxon>Eucestoda</taxon>
        <taxon>Diphyllobothriidea</taxon>
        <taxon>Diphyllobothriidae</taxon>
        <taxon>Schistocephalus</taxon>
    </lineage>
</organism>
<feature type="compositionally biased region" description="Low complexity" evidence="2">
    <location>
        <begin position="1769"/>
        <end position="1779"/>
    </location>
</feature>
<feature type="compositionally biased region" description="Basic and acidic residues" evidence="2">
    <location>
        <begin position="527"/>
        <end position="547"/>
    </location>
</feature>
<feature type="region of interest" description="Disordered" evidence="2">
    <location>
        <begin position="1"/>
        <end position="32"/>
    </location>
</feature>